<name>A0AAV7JDV2_9METZ</name>
<keyword evidence="4" id="KW-1185">Reference proteome</keyword>
<evidence type="ECO:0000256" key="1">
    <source>
        <dbReference type="SAM" id="MobiDB-lite"/>
    </source>
</evidence>
<dbReference type="GO" id="GO:0015074">
    <property type="term" value="P:DNA integration"/>
    <property type="evidence" value="ECO:0007669"/>
    <property type="project" value="InterPro"/>
</dbReference>
<feature type="region of interest" description="Disordered" evidence="1">
    <location>
        <begin position="86"/>
        <end position="110"/>
    </location>
</feature>
<dbReference type="Pfam" id="PF01498">
    <property type="entry name" value="HTH_Tnp_Tc3_2"/>
    <property type="match status" value="1"/>
</dbReference>
<dbReference type="GO" id="GO:0006313">
    <property type="term" value="P:DNA transposition"/>
    <property type="evidence" value="ECO:0007669"/>
    <property type="project" value="InterPro"/>
</dbReference>
<dbReference type="Proteomes" id="UP001165289">
    <property type="component" value="Unassembled WGS sequence"/>
</dbReference>
<feature type="domain" description="Transposase Tc1-like" evidence="2">
    <location>
        <begin position="41"/>
        <end position="96"/>
    </location>
</feature>
<dbReference type="EMBL" id="JAKMXF010000351">
    <property type="protein sequence ID" value="KAI6646854.1"/>
    <property type="molecule type" value="Genomic_DNA"/>
</dbReference>
<dbReference type="AlphaFoldDB" id="A0AAV7JDV2"/>
<gene>
    <name evidence="3" type="ORF">LOD99_9123</name>
</gene>
<reference evidence="3 4" key="1">
    <citation type="journal article" date="2023" name="BMC Biol.">
        <title>The compact genome of the sponge Oopsacas minuta (Hexactinellida) is lacking key metazoan core genes.</title>
        <authorList>
            <person name="Santini S."/>
            <person name="Schenkelaars Q."/>
            <person name="Jourda C."/>
            <person name="Duchesne M."/>
            <person name="Belahbib H."/>
            <person name="Rocher C."/>
            <person name="Selva M."/>
            <person name="Riesgo A."/>
            <person name="Vervoort M."/>
            <person name="Leys S.P."/>
            <person name="Kodjabachian L."/>
            <person name="Le Bivic A."/>
            <person name="Borchiellini C."/>
            <person name="Claverie J.M."/>
            <person name="Renard E."/>
        </authorList>
    </citation>
    <scope>NUCLEOTIDE SEQUENCE [LARGE SCALE GENOMIC DNA]</scope>
    <source>
        <strain evidence="3">SPO-2</strain>
    </source>
</reference>
<evidence type="ECO:0000313" key="3">
    <source>
        <dbReference type="EMBL" id="KAI6646854.1"/>
    </source>
</evidence>
<comment type="caution">
    <text evidence="3">The sequence shown here is derived from an EMBL/GenBank/DDBJ whole genome shotgun (WGS) entry which is preliminary data.</text>
</comment>
<accession>A0AAV7JDV2</accession>
<evidence type="ECO:0000313" key="4">
    <source>
        <dbReference type="Proteomes" id="UP001165289"/>
    </source>
</evidence>
<protein>
    <recommendedName>
        <fullName evidence="2">Transposase Tc1-like domain-containing protein</fullName>
    </recommendedName>
</protein>
<dbReference type="GO" id="GO:0003677">
    <property type="term" value="F:DNA binding"/>
    <property type="evidence" value="ECO:0007669"/>
    <property type="project" value="InterPro"/>
</dbReference>
<sequence length="137" mass="15588">MVGCSQKNAAEILKIRRLTGTRDLAIPGRPRVTTKRQDNLLVRKCKKDRFKTATQIKGEVLSEYSIKLSTSPVQRRLRGVGLFGRKPRRKPRLLPSTKETDFPSQDRTRNGILKNGQELCSVTNLSSFCILMMEEPM</sequence>
<feature type="compositionally biased region" description="Basic and acidic residues" evidence="1">
    <location>
        <begin position="98"/>
        <end position="109"/>
    </location>
</feature>
<dbReference type="InterPro" id="IPR002492">
    <property type="entry name" value="Transposase_Tc1-like"/>
</dbReference>
<evidence type="ECO:0000259" key="2">
    <source>
        <dbReference type="Pfam" id="PF01498"/>
    </source>
</evidence>
<proteinExistence type="predicted"/>
<organism evidence="3 4">
    <name type="scientific">Oopsacas minuta</name>
    <dbReference type="NCBI Taxonomy" id="111878"/>
    <lineage>
        <taxon>Eukaryota</taxon>
        <taxon>Metazoa</taxon>
        <taxon>Porifera</taxon>
        <taxon>Hexactinellida</taxon>
        <taxon>Hexasterophora</taxon>
        <taxon>Lyssacinosida</taxon>
        <taxon>Leucopsacidae</taxon>
        <taxon>Oopsacas</taxon>
    </lineage>
</organism>